<dbReference type="InterPro" id="IPR045851">
    <property type="entry name" value="AMP-bd_C_sf"/>
</dbReference>
<evidence type="ECO:0000256" key="2">
    <source>
        <dbReference type="ARBA" id="ARBA00012988"/>
    </source>
</evidence>
<dbReference type="EMBL" id="JAUCMV010000005">
    <property type="protein sequence ID" value="KAK0396685.1"/>
    <property type="molecule type" value="Genomic_DNA"/>
</dbReference>
<dbReference type="GO" id="GO:0006629">
    <property type="term" value="P:lipid metabolic process"/>
    <property type="evidence" value="ECO:0007669"/>
    <property type="project" value="InterPro"/>
</dbReference>
<dbReference type="Pfam" id="PF16177">
    <property type="entry name" value="ACAS_N"/>
    <property type="match status" value="1"/>
</dbReference>
<dbReference type="PANTHER" id="PTHR42921:SF1">
    <property type="entry name" value="ACETOACETYL-COA SYNTHETASE"/>
    <property type="match status" value="1"/>
</dbReference>
<keyword evidence="5" id="KW-0547">Nucleotide-binding</keyword>
<comment type="caution">
    <text evidence="8">The sequence shown here is derived from an EMBL/GenBank/DDBJ whole genome shotgun (WGS) entry which is preliminary data.</text>
</comment>
<protein>
    <recommendedName>
        <fullName evidence="3">Acetoacetyl-CoA synthetase</fullName>
        <ecNumber evidence="2">6.2.1.16</ecNumber>
    </recommendedName>
</protein>
<dbReference type="SMART" id="SM01158">
    <property type="entry name" value="DUF1741"/>
    <property type="match status" value="1"/>
</dbReference>
<dbReference type="InterPro" id="IPR025110">
    <property type="entry name" value="AMP-bd_C"/>
</dbReference>
<dbReference type="Gene3D" id="3.30.300.30">
    <property type="match status" value="1"/>
</dbReference>
<accession>A0AA39GZZ7</accession>
<feature type="domain" description="Armadillo-like helical" evidence="7">
    <location>
        <begin position="393"/>
        <end position="635"/>
    </location>
</feature>
<dbReference type="NCBIfam" id="TIGR01217">
    <property type="entry name" value="ac_ac_CoA_syn"/>
    <property type="match status" value="1"/>
</dbReference>
<gene>
    <name evidence="8" type="ORF">QR680_001811</name>
</gene>
<dbReference type="GO" id="GO:0005524">
    <property type="term" value="F:ATP binding"/>
    <property type="evidence" value="ECO:0007669"/>
    <property type="project" value="UniProtKB-KW"/>
</dbReference>
<dbReference type="Pfam" id="PF08427">
    <property type="entry name" value="ARMH3_C"/>
    <property type="match status" value="1"/>
</dbReference>
<evidence type="ECO:0000256" key="3">
    <source>
        <dbReference type="ARBA" id="ARBA00015326"/>
    </source>
</evidence>
<evidence type="ECO:0000313" key="8">
    <source>
        <dbReference type="EMBL" id="KAK0396685.1"/>
    </source>
</evidence>
<reference evidence="8" key="1">
    <citation type="submission" date="2023-06" db="EMBL/GenBank/DDBJ databases">
        <title>Genomic analysis of the entomopathogenic nematode Steinernema hermaphroditum.</title>
        <authorList>
            <person name="Schwarz E.M."/>
            <person name="Heppert J.K."/>
            <person name="Baniya A."/>
            <person name="Schwartz H.T."/>
            <person name="Tan C.-H."/>
            <person name="Antoshechkin I."/>
            <person name="Sternberg P.W."/>
            <person name="Goodrich-Blair H."/>
            <person name="Dillman A.R."/>
        </authorList>
    </citation>
    <scope>NUCLEOTIDE SEQUENCE</scope>
    <source>
        <strain evidence="8">PS9179</strain>
        <tissue evidence="8">Whole animal</tissue>
    </source>
</reference>
<keyword evidence="6" id="KW-0067">ATP-binding</keyword>
<dbReference type="InterPro" id="IPR013636">
    <property type="entry name" value="ARMH3_C"/>
</dbReference>
<proteinExistence type="inferred from homology"/>
<dbReference type="InterPro" id="IPR042099">
    <property type="entry name" value="ANL_N_sf"/>
</dbReference>
<dbReference type="PANTHER" id="PTHR42921">
    <property type="entry name" value="ACETOACETYL-COA SYNTHETASE"/>
    <property type="match status" value="1"/>
</dbReference>
<dbReference type="EC" id="6.2.1.16" evidence="2"/>
<evidence type="ECO:0000256" key="1">
    <source>
        <dbReference type="ARBA" id="ARBA00006432"/>
    </source>
</evidence>
<dbReference type="Pfam" id="PF13193">
    <property type="entry name" value="AMP-binding_C"/>
    <property type="match status" value="1"/>
</dbReference>
<evidence type="ECO:0000256" key="6">
    <source>
        <dbReference type="ARBA" id="ARBA00022840"/>
    </source>
</evidence>
<sequence>MSLTHLGPSKINFLYQQIFEQGSIDAVNWNEFFLLHFNGPFLRDVLFRIPSEQLPTLSPLFTEMTSQCVAVIGSSRNIKFYNACSTLTTTVFTLANRLGVSPDFLEIVFSDQFDVTLRKLASSLANVLKNENSIYLKIIAMDAIIFLHTTCTELTQNSLIPYFFCEEFSQVFEAIFRDSELRSTLGADTIKILALLKTKERSVKSLAELKPVLDDNLAIMGFLQIFSTWLRISSDKFLFSIGQMSDELDAIETFSKKSEYIASVGIRHNEDSSYEPNFSEEVEFLLAFYNVLACSRKIMGSLLTAPPAECFSEDGAHTGSHEHSVVCSLLTFASYVFSDLKEEPSKQCAKVTLLLLLRIADDGYIQNAFHDVALSAAVPLYIKPQLHRPGQLDYGNSNQTLATTLLSLLSEFLRSHLSRNFLFDHYQIAVSVIHRIVVHEKKSRLRTGCWKQLFLGLMSVLQYLGSNEQHLAAAGDVFRLATQVMVVVNLFITYGDVLLPDASSYDFLYYEIVRQHGVFTRLNHAACTVLQKQSLEGCERSVAPLKNDWPSKLINQLMNALSIVNHITPKLTDISMKQGTLSEEQVLKVVQESFDSLNLKLYDGLDNFECFDFQQEEQFLIEVGQSVVKNYWDRRIPIDTLIVYRQPAMVAANGVCSRKGFYTPLEGQPNAEREVMLRIQDQYHVQFANYEDFYRWTCDNYAEFWEVVLKYCDVKLGSPYKQVIDKTKTIADIPAWFEGAQLNYAENCLRKGEDLQTAIIVAAHDGSLTRYDFRTLRNDVAFIASALLKFGVTVGDHVCGYLPNTYETTVAMLATASIGAVWSSASVDFGVVGVCDRFRQVAPKILFTVDGVTYKGKKHCLQEKVNAIVKDLTTIEHIVVVPFLNATVDLKGYESREKYVSWTDFKHCVSTKPLSLEFAQVPFSHPLFVLFSSGTTGTPKAMVHTVGGTLLKHVEEHIVQANMKSSDTILFYTTCGWMMWNWLMSVLYTGATLVLYDESPLEPDPHILIKICASTKATILGMGAKIYDEYTKRGEDFYSMYDLQHLRLVLSTGSPLKSASFDYINEYIRPGVVIGSISGGTDIVGCFMGCTLNLPVVSGECQHLYLGMDVHAFSHNGTSVEDEQGELVCIKPFPSMPSHFIGDAEGKRYKRAYFEKYPDIWAHGDFCLINSKTKGVTMLGRSDTTLNRGGVRIGTAEIYSVVDAIQEIEDCIVAGQNIPEADDEHIILFVKMRNGYTLDAEIISTIKSRIRTQMSPRHVPNAFYAVPDIPYTNSGKKVELAVKQIINGENVEKASSLRNPEALDHFVAFRKP</sequence>
<dbReference type="SUPFAM" id="SSF56801">
    <property type="entry name" value="Acetyl-CoA synthetase-like"/>
    <property type="match status" value="1"/>
</dbReference>
<evidence type="ECO:0000313" key="9">
    <source>
        <dbReference type="Proteomes" id="UP001175271"/>
    </source>
</evidence>
<dbReference type="InterPro" id="IPR032387">
    <property type="entry name" value="ACAS_N"/>
</dbReference>
<evidence type="ECO:0000256" key="5">
    <source>
        <dbReference type="ARBA" id="ARBA00022741"/>
    </source>
</evidence>
<dbReference type="Pfam" id="PF00501">
    <property type="entry name" value="AMP-binding"/>
    <property type="match status" value="1"/>
</dbReference>
<dbReference type="InterPro" id="IPR000873">
    <property type="entry name" value="AMP-dep_synth/lig_dom"/>
</dbReference>
<comment type="similarity">
    <text evidence="1">Belongs to the ATP-dependent AMP-binding enzyme family.</text>
</comment>
<keyword evidence="9" id="KW-1185">Reference proteome</keyword>
<dbReference type="PROSITE" id="PS00455">
    <property type="entry name" value="AMP_BINDING"/>
    <property type="match status" value="1"/>
</dbReference>
<dbReference type="GO" id="GO:0030729">
    <property type="term" value="F:acetoacetate-CoA ligase activity"/>
    <property type="evidence" value="ECO:0007669"/>
    <property type="project" value="UniProtKB-EC"/>
</dbReference>
<evidence type="ECO:0000256" key="4">
    <source>
        <dbReference type="ARBA" id="ARBA00022598"/>
    </source>
</evidence>
<dbReference type="NCBIfam" id="NF002937">
    <property type="entry name" value="PRK03584.1"/>
    <property type="match status" value="1"/>
</dbReference>
<organism evidence="8 9">
    <name type="scientific">Steinernema hermaphroditum</name>
    <dbReference type="NCBI Taxonomy" id="289476"/>
    <lineage>
        <taxon>Eukaryota</taxon>
        <taxon>Metazoa</taxon>
        <taxon>Ecdysozoa</taxon>
        <taxon>Nematoda</taxon>
        <taxon>Chromadorea</taxon>
        <taxon>Rhabditida</taxon>
        <taxon>Tylenchina</taxon>
        <taxon>Panagrolaimomorpha</taxon>
        <taxon>Strongyloidoidea</taxon>
        <taxon>Steinernematidae</taxon>
        <taxon>Steinernema</taxon>
    </lineage>
</organism>
<keyword evidence="4" id="KW-0436">Ligase</keyword>
<dbReference type="InterPro" id="IPR020845">
    <property type="entry name" value="AMP-binding_CS"/>
</dbReference>
<evidence type="ECO:0000259" key="7">
    <source>
        <dbReference type="SMART" id="SM01158"/>
    </source>
</evidence>
<name>A0AA39GZZ7_9BILA</name>
<dbReference type="Gene3D" id="3.40.50.12780">
    <property type="entry name" value="N-terminal domain of ligase-like"/>
    <property type="match status" value="1"/>
</dbReference>
<dbReference type="InterPro" id="IPR005914">
    <property type="entry name" value="Acac_CoA_synth"/>
</dbReference>
<dbReference type="Proteomes" id="UP001175271">
    <property type="component" value="Unassembled WGS sequence"/>
</dbReference>